<dbReference type="PANTHER" id="PTHR43722:SF1">
    <property type="entry name" value="PROLINE IMINOPEPTIDASE"/>
    <property type="match status" value="1"/>
</dbReference>
<organism evidence="3 4">
    <name type="scientific">Nocardia amikacinitolerans</name>
    <dbReference type="NCBI Taxonomy" id="756689"/>
    <lineage>
        <taxon>Bacteria</taxon>
        <taxon>Bacillati</taxon>
        <taxon>Actinomycetota</taxon>
        <taxon>Actinomycetes</taxon>
        <taxon>Mycobacteriales</taxon>
        <taxon>Nocardiaceae</taxon>
        <taxon>Nocardia</taxon>
    </lineage>
</organism>
<dbReference type="Proteomes" id="UP000219565">
    <property type="component" value="Unassembled WGS sequence"/>
</dbReference>
<dbReference type="Gene3D" id="3.40.50.1820">
    <property type="entry name" value="alpha/beta hydrolase"/>
    <property type="match status" value="1"/>
</dbReference>
<feature type="compositionally biased region" description="Gly residues" evidence="1">
    <location>
        <begin position="391"/>
        <end position="401"/>
    </location>
</feature>
<protein>
    <submittedName>
        <fullName evidence="3">Alpha/beta hydrolase fold</fullName>
    </submittedName>
</protein>
<sequence length="468" mass="49298">MCKGCVEGCWQPSRRHWWRAVRSPRAAARRRRGAHRRGAPPSEGHVIECGTVDRELVTGKPELGDVQVAYALVRRADRDAPAAGTILPNPGGPGVPLIEHIDMAMAAVDGGLLADHDLLLIDPRGTGLSTPLDCGVPDQDFLTLPRDQQRRTVTRCGELLGPRAAGYTSAATVDDFDAVRTELGIPKVVLYGMSYGTYLLPIYAQRHPDSVHSMVLSGAYPHDFDTLNRPNAEAVSLALQRICDRSGACDGEATVADLRAVNARLRTDPLPVDGERPFTLTEDKFGSLLFEAATSGVGADPDPVLGTVPAALRAAVRGDDAPLRAFAARAAASPVTENIDLYVTVACNDYPTLWSPDAQHPRPAVAVRGLRGAPGRGRQCGTRRPGDSAAGSGGGGCGHAGAGRALAVPGAATARQPVADPGAHRTSARTDSAAAPDVPSPWPSRTRNRSWPARTHWPAASTISSTTP</sequence>
<dbReference type="GO" id="GO:0004177">
    <property type="term" value="F:aminopeptidase activity"/>
    <property type="evidence" value="ECO:0007669"/>
    <property type="project" value="UniProtKB-EC"/>
</dbReference>
<accession>A0A285L1N9</accession>
<keyword evidence="3" id="KW-0378">Hydrolase</keyword>
<dbReference type="Pfam" id="PF00561">
    <property type="entry name" value="Abhydrolase_1"/>
    <property type="match status" value="1"/>
</dbReference>
<dbReference type="InterPro" id="IPR000073">
    <property type="entry name" value="AB_hydrolase_1"/>
</dbReference>
<gene>
    <name evidence="3" type="ORF">SAMN04244553_1153</name>
</gene>
<dbReference type="InterPro" id="IPR005944">
    <property type="entry name" value="Pro_iminopeptidase"/>
</dbReference>
<evidence type="ECO:0000256" key="1">
    <source>
        <dbReference type="SAM" id="MobiDB-lite"/>
    </source>
</evidence>
<dbReference type="GO" id="GO:0006508">
    <property type="term" value="P:proteolysis"/>
    <property type="evidence" value="ECO:0007669"/>
    <property type="project" value="InterPro"/>
</dbReference>
<dbReference type="InterPro" id="IPR029058">
    <property type="entry name" value="AB_hydrolase_fold"/>
</dbReference>
<dbReference type="PANTHER" id="PTHR43722">
    <property type="entry name" value="PROLINE IMINOPEPTIDASE"/>
    <property type="match status" value="1"/>
</dbReference>
<reference evidence="3 4" key="1">
    <citation type="submission" date="2017-09" db="EMBL/GenBank/DDBJ databases">
        <authorList>
            <person name="Ehlers B."/>
            <person name="Leendertz F.H."/>
        </authorList>
    </citation>
    <scope>NUCLEOTIDE SEQUENCE [LARGE SCALE GENOMIC DNA]</scope>
    <source>
        <strain evidence="3 4">DSM 45537</strain>
    </source>
</reference>
<keyword evidence="4" id="KW-1185">Reference proteome</keyword>
<evidence type="ECO:0000313" key="3">
    <source>
        <dbReference type="EMBL" id="SNY77977.1"/>
    </source>
</evidence>
<dbReference type="GO" id="GO:0005737">
    <property type="term" value="C:cytoplasm"/>
    <property type="evidence" value="ECO:0007669"/>
    <property type="project" value="InterPro"/>
</dbReference>
<feature type="region of interest" description="Disordered" evidence="1">
    <location>
        <begin position="369"/>
        <end position="468"/>
    </location>
</feature>
<dbReference type="SUPFAM" id="SSF53474">
    <property type="entry name" value="alpha/beta-Hydrolases"/>
    <property type="match status" value="1"/>
</dbReference>
<evidence type="ECO:0000259" key="2">
    <source>
        <dbReference type="Pfam" id="PF00561"/>
    </source>
</evidence>
<dbReference type="EMBL" id="OBEG01000001">
    <property type="protein sequence ID" value="SNY77977.1"/>
    <property type="molecule type" value="Genomic_DNA"/>
</dbReference>
<feature type="domain" description="AB hydrolase-1" evidence="2">
    <location>
        <begin position="110"/>
        <end position="241"/>
    </location>
</feature>
<proteinExistence type="predicted"/>
<evidence type="ECO:0000313" key="4">
    <source>
        <dbReference type="Proteomes" id="UP000219565"/>
    </source>
</evidence>
<dbReference type="AlphaFoldDB" id="A0A285L1N9"/>
<name>A0A285L1N9_9NOCA</name>